<dbReference type="OrthoDB" id="9822351at2"/>
<dbReference type="KEGG" id="fll:EI427_22255"/>
<accession>A0A3Q9FSI9</accession>
<dbReference type="RefSeq" id="WP_126619177.1">
    <property type="nucleotide sequence ID" value="NZ_CP034563.1"/>
</dbReference>
<organism evidence="1 2">
    <name type="scientific">Flammeovirga pectinis</name>
    <dbReference type="NCBI Taxonomy" id="2494373"/>
    <lineage>
        <taxon>Bacteria</taxon>
        <taxon>Pseudomonadati</taxon>
        <taxon>Bacteroidota</taxon>
        <taxon>Cytophagia</taxon>
        <taxon>Cytophagales</taxon>
        <taxon>Flammeovirgaceae</taxon>
        <taxon>Flammeovirga</taxon>
    </lineage>
</organism>
<dbReference type="EMBL" id="CP034563">
    <property type="protein sequence ID" value="AZQ64949.1"/>
    <property type="molecule type" value="Genomic_DNA"/>
</dbReference>
<protein>
    <submittedName>
        <fullName evidence="1">Uncharacterized protein</fullName>
    </submittedName>
</protein>
<dbReference type="Proteomes" id="UP000267268">
    <property type="component" value="Chromosome 2"/>
</dbReference>
<gene>
    <name evidence="1" type="ORF">EI427_22255</name>
</gene>
<reference evidence="1 2" key="1">
    <citation type="submission" date="2018-12" db="EMBL/GenBank/DDBJ databases">
        <title>Flammeovirga pectinis sp. nov., isolated from the gut of the Korean scallop, Patinopecten yessoensis.</title>
        <authorList>
            <person name="Bae J.-W."/>
            <person name="Jeong Y.-S."/>
            <person name="Kang W."/>
        </authorList>
    </citation>
    <scope>NUCLEOTIDE SEQUENCE [LARGE SCALE GENOMIC DNA]</scope>
    <source>
        <strain evidence="1 2">L12M1</strain>
    </source>
</reference>
<proteinExistence type="predicted"/>
<dbReference type="AlphaFoldDB" id="A0A3Q9FSI9"/>
<keyword evidence="2" id="KW-1185">Reference proteome</keyword>
<evidence type="ECO:0000313" key="1">
    <source>
        <dbReference type="EMBL" id="AZQ64949.1"/>
    </source>
</evidence>
<sequence length="184" mass="21829">MQLDRKNFSFHKRHVLLVGGLVLAMLLLVFAWTSHSMHSTSPKRIEIARPWTAINFDKEYNTSFKYWEFIHSQPVQNVIFQNQFSSPLSQKNNSYTAVVYRNTPVKLPYRINRNRDYYKLFGEHTLTRDEFGETFAKDATLSIPFKRGKYDILIKEDLYYTTKEIIIWDAEARLLFYTVSAIKK</sequence>
<evidence type="ECO:0000313" key="2">
    <source>
        <dbReference type="Proteomes" id="UP000267268"/>
    </source>
</evidence>
<name>A0A3Q9FSI9_9BACT</name>